<dbReference type="Pfam" id="PF07833">
    <property type="entry name" value="Cu_amine_oxidN1"/>
    <property type="match status" value="1"/>
</dbReference>
<keyword evidence="5" id="KW-0571">Peptide transport</keyword>
<gene>
    <name evidence="8" type="ORF">CBW65_18715</name>
</gene>
<dbReference type="PANTHER" id="PTHR30290:SF10">
    <property type="entry name" value="PERIPLASMIC OLIGOPEPTIDE-BINDING PROTEIN-RELATED"/>
    <property type="match status" value="1"/>
</dbReference>
<evidence type="ECO:0000313" key="8">
    <source>
        <dbReference type="EMBL" id="ARU62775.1"/>
    </source>
</evidence>
<dbReference type="Proteomes" id="UP000195437">
    <property type="component" value="Chromosome"/>
</dbReference>
<evidence type="ECO:0000256" key="1">
    <source>
        <dbReference type="ARBA" id="ARBA00004196"/>
    </source>
</evidence>
<keyword evidence="9" id="KW-1185">Reference proteome</keyword>
<dbReference type="PANTHER" id="PTHR30290">
    <property type="entry name" value="PERIPLASMIC BINDING COMPONENT OF ABC TRANSPORTER"/>
    <property type="match status" value="1"/>
</dbReference>
<dbReference type="FunFam" id="3.90.76.10:FF:000001">
    <property type="entry name" value="Oligopeptide ABC transporter substrate-binding protein"/>
    <property type="match status" value="1"/>
</dbReference>
<dbReference type="Gene3D" id="3.40.190.10">
    <property type="entry name" value="Periplasmic binding protein-like II"/>
    <property type="match status" value="1"/>
</dbReference>
<name>A0A1Y0ITH8_9BACL</name>
<dbReference type="InterPro" id="IPR036582">
    <property type="entry name" value="Mao_N_sf"/>
</dbReference>
<keyword evidence="5" id="KW-0653">Protein transport</keyword>
<dbReference type="FunFam" id="3.10.105.10:FF:000001">
    <property type="entry name" value="Oligopeptide ABC transporter, oligopeptide-binding protein"/>
    <property type="match status" value="1"/>
</dbReference>
<dbReference type="Pfam" id="PF00496">
    <property type="entry name" value="SBP_bac_5"/>
    <property type="match status" value="1"/>
</dbReference>
<feature type="domain" description="Copper amine oxidase-like N-terminal" evidence="7">
    <location>
        <begin position="35"/>
        <end position="141"/>
    </location>
</feature>
<evidence type="ECO:0000259" key="7">
    <source>
        <dbReference type="Pfam" id="PF07833"/>
    </source>
</evidence>
<evidence type="ECO:0000259" key="6">
    <source>
        <dbReference type="Pfam" id="PF00496"/>
    </source>
</evidence>
<comment type="similarity">
    <text evidence="2">Belongs to the bacterial solute-binding protein 5 family.</text>
</comment>
<dbReference type="KEGG" id="tum:CBW65_18715"/>
<dbReference type="AlphaFoldDB" id="A0A1Y0ITH8"/>
<evidence type="ECO:0000313" key="9">
    <source>
        <dbReference type="Proteomes" id="UP000195437"/>
    </source>
</evidence>
<evidence type="ECO:0008006" key="10">
    <source>
        <dbReference type="Google" id="ProtNLM"/>
    </source>
</evidence>
<proteinExistence type="inferred from homology"/>
<evidence type="ECO:0000256" key="2">
    <source>
        <dbReference type="ARBA" id="ARBA00005695"/>
    </source>
</evidence>
<dbReference type="InterPro" id="IPR039424">
    <property type="entry name" value="SBP_5"/>
</dbReference>
<dbReference type="Gene3D" id="3.90.76.10">
    <property type="entry name" value="Dipeptide-binding Protein, Domain 1"/>
    <property type="match status" value="1"/>
</dbReference>
<accession>A0A1Y0ITH8</accession>
<comment type="subcellular location">
    <subcellularLocation>
        <location evidence="1">Cell envelope</location>
    </subcellularLocation>
</comment>
<keyword evidence="4" id="KW-0732">Signal</keyword>
<protein>
    <recommendedName>
        <fullName evidence="10">Solute-binding protein family 5 domain-containing protein</fullName>
    </recommendedName>
</protein>
<reference evidence="9" key="1">
    <citation type="submission" date="2017-05" db="EMBL/GenBank/DDBJ databases">
        <authorList>
            <person name="Sung H."/>
        </authorList>
    </citation>
    <scope>NUCLEOTIDE SEQUENCE [LARGE SCALE GENOMIC DNA]</scope>
    <source>
        <strain evidence="9">AR23208</strain>
    </source>
</reference>
<dbReference type="EMBL" id="CP021434">
    <property type="protein sequence ID" value="ARU62775.1"/>
    <property type="molecule type" value="Genomic_DNA"/>
</dbReference>
<evidence type="ECO:0000256" key="4">
    <source>
        <dbReference type="ARBA" id="ARBA00022729"/>
    </source>
</evidence>
<evidence type="ECO:0000256" key="3">
    <source>
        <dbReference type="ARBA" id="ARBA00022448"/>
    </source>
</evidence>
<dbReference type="OrthoDB" id="48318at2"/>
<sequence length="658" mass="73389">MANVWKNTLLGVTMVSLMSVPNVTEAAAPPITIKIDGQKQTYDSAPYMKNDRTLVPLRGIFEKQGAEVFWKQETNTVVAVKGDMTITLKIGSKTAYVNGAPVTLDQAAEMKNDRTMVPIRFVSETLGADVKWEQKTNSVLITSGVKSTPNKGQVLHLSQFNDVDTLDSVLATDTASFNMISQINEGLTRLDKDGKAVPGVAKSWTISPDGKTYRFTLRPDAKWSDGSAVTASDFDYAWKRGLKRSTGANYAFLLTWIKGGQDYYNGTGSASGVGIKVIDPKTLEVTLESPIPFFPEQLAFPTYYPQKKAFVEQKRAAYGNDAGTVLSNGPFKLHTWAYGQLIYLEKNNTYWDRANVKLQKVNVYIGKPQATQKTMYTKGQLDLFQAEANAHALYQGNPEYHSAPEQTSGYLQFNMTHPVLKNKKIRQALTYAIDANQYVSKVYNNGTVGATGLVPYGISNGQGGDFRTTNGDLLNRSANLPKAKALLQEGLKELGLTQLPTLTVLMDNGTTSKLSGVTLQEQWHQNLGVEIETEYVSFAERLERSVWGDFQIVYSFWGADYNDPMTFLDMYLTDSDFNETRYSNPEYDRLVMAAQKEVNAAMRMQYLYDAEKILMNDLPVAPVLYRQYSYLLKPYVKNLTLVDNIKGYDLKNVSIEGK</sequence>
<dbReference type="SUPFAM" id="SSF53850">
    <property type="entry name" value="Periplasmic binding protein-like II"/>
    <property type="match status" value="1"/>
</dbReference>
<dbReference type="InterPro" id="IPR000914">
    <property type="entry name" value="SBP_5_dom"/>
</dbReference>
<organism evidence="8 9">
    <name type="scientific">Tumebacillus avium</name>
    <dbReference type="NCBI Taxonomy" id="1903704"/>
    <lineage>
        <taxon>Bacteria</taxon>
        <taxon>Bacillati</taxon>
        <taxon>Bacillota</taxon>
        <taxon>Bacilli</taxon>
        <taxon>Bacillales</taxon>
        <taxon>Alicyclobacillaceae</taxon>
        <taxon>Tumebacillus</taxon>
    </lineage>
</organism>
<dbReference type="SUPFAM" id="SSF55383">
    <property type="entry name" value="Copper amine oxidase, domain N"/>
    <property type="match status" value="1"/>
</dbReference>
<dbReference type="GO" id="GO:0030288">
    <property type="term" value="C:outer membrane-bounded periplasmic space"/>
    <property type="evidence" value="ECO:0007669"/>
    <property type="project" value="UniProtKB-ARBA"/>
</dbReference>
<dbReference type="CDD" id="cd08504">
    <property type="entry name" value="PBP2_OppA"/>
    <property type="match status" value="1"/>
</dbReference>
<dbReference type="Gene3D" id="3.10.105.10">
    <property type="entry name" value="Dipeptide-binding Protein, Domain 3"/>
    <property type="match status" value="1"/>
</dbReference>
<feature type="domain" description="Solute-binding protein family 5" evidence="6">
    <location>
        <begin position="196"/>
        <end position="578"/>
    </location>
</feature>
<dbReference type="InterPro" id="IPR012854">
    <property type="entry name" value="Cu_amine_oxidase-like_N"/>
</dbReference>
<dbReference type="GO" id="GO:0015833">
    <property type="term" value="P:peptide transport"/>
    <property type="evidence" value="ECO:0007669"/>
    <property type="project" value="UniProtKB-KW"/>
</dbReference>
<evidence type="ECO:0000256" key="5">
    <source>
        <dbReference type="ARBA" id="ARBA00022856"/>
    </source>
</evidence>
<keyword evidence="3" id="KW-0813">Transport</keyword>
<dbReference type="GO" id="GO:1904680">
    <property type="term" value="F:peptide transmembrane transporter activity"/>
    <property type="evidence" value="ECO:0007669"/>
    <property type="project" value="TreeGrafter"/>
</dbReference>
<dbReference type="Gene3D" id="3.30.457.10">
    <property type="entry name" value="Copper amine oxidase-like, N-terminal domain"/>
    <property type="match status" value="1"/>
</dbReference>